<dbReference type="SUPFAM" id="SSF53649">
    <property type="entry name" value="Alkaline phosphatase-like"/>
    <property type="match status" value="1"/>
</dbReference>
<organism evidence="4 5">
    <name type="scientific">Staphylococcus delphini</name>
    <dbReference type="NCBI Taxonomy" id="53344"/>
    <lineage>
        <taxon>Bacteria</taxon>
        <taxon>Bacillati</taxon>
        <taxon>Bacillota</taxon>
        <taxon>Bacilli</taxon>
        <taxon>Bacillales</taxon>
        <taxon>Staphylococcaceae</taxon>
        <taxon>Staphylococcus</taxon>
        <taxon>Staphylococcus intermedius group</taxon>
    </lineage>
</organism>
<dbReference type="AlphaFoldDB" id="A0AAQ0IFP2"/>
<dbReference type="GO" id="GO:0004065">
    <property type="term" value="F:arylsulfatase activity"/>
    <property type="evidence" value="ECO:0007669"/>
    <property type="project" value="UniProtKB-EC"/>
</dbReference>
<dbReference type="RefSeq" id="WP_096666235.1">
    <property type="nucleotide sequence ID" value="NZ_CP063367.1"/>
</dbReference>
<dbReference type="EC" id="3.1.6.1" evidence="4"/>
<evidence type="ECO:0000256" key="1">
    <source>
        <dbReference type="ARBA" id="ARBA00022723"/>
    </source>
</evidence>
<dbReference type="GO" id="GO:0046872">
    <property type="term" value="F:metal ion binding"/>
    <property type="evidence" value="ECO:0007669"/>
    <property type="project" value="UniProtKB-KW"/>
</dbReference>
<name>A0AAQ0IFP2_9STAP</name>
<dbReference type="EMBL" id="CP063367">
    <property type="protein sequence ID" value="QUM68840.1"/>
    <property type="molecule type" value="Genomic_DNA"/>
</dbReference>
<dbReference type="NCBIfam" id="NF010322">
    <property type="entry name" value="PRK13759.1"/>
    <property type="match status" value="1"/>
</dbReference>
<dbReference type="InterPro" id="IPR017850">
    <property type="entry name" value="Alkaline_phosphatase_core_sf"/>
</dbReference>
<proteinExistence type="predicted"/>
<sequence>MDTQQQPNIILICVDQLRFDTLGHHHHPVVSTPHLDMLASQGYHFNQMYTAVPSCIASRAALMTGLTQANHGRVGYEDNVDWAYDQFMADSFRNAGYQTEAVGKLHVTPERKRIGFDHVMLHDGYLHEARKYTAPYGQNFEYADDYLMWLKEQLGHRADLMDDGIEPNSWVARPWMYEEQYHPTNWVVHEGIRFLQRRDPEKPFFLNLSFTRPHPPLNPPQYYFDMYMNKIDEFPEIEIGDWKDIEEPLPFSITAKKGHYHKDELDRMRAGYYGNITHIDHQIGRFLIALNEQRIAKNTIILFVSDHGDQLGEHNLFRKAYPYQGSIHIPMMIYDKGNLLKGKHHDLHQIAELRDIYPTLLDLANIDIPTNIDGVSLKPALYDDTFVTRDYLHGEHSFGKDSNQFIMNDAWKYTWYPVRGIEQLFHYQNDPHEKHNLIHEAEHQAIKNELKQQLIKALTGREEGFVKDGELQILPETKPTLNHLQARNKSAQRQRQ</sequence>
<accession>A0AAQ0IFP2</accession>
<reference evidence="4" key="1">
    <citation type="journal article" date="2021" name="Front. Microbiol.">
        <title>Presence and Characterization of a Novel cfr-Carrying Tn558 Transposon Derivative in Staphylococcus delphini Isolated From Retail Food.</title>
        <authorList>
            <person name="Zhang F."/>
            <person name="Wu S."/>
            <person name="Huang J."/>
            <person name="Yang R."/>
            <person name="Zhang J."/>
            <person name="Lei T."/>
            <person name="Dai J."/>
            <person name="Ding Y."/>
            <person name="Xue L."/>
            <person name="Wang J."/>
            <person name="Chen M."/>
            <person name="Wu Q."/>
        </authorList>
    </citation>
    <scope>NUCLEOTIDE SEQUENCE</scope>
    <source>
        <strain evidence="4">2794-1</strain>
    </source>
</reference>
<dbReference type="Gene3D" id="3.40.720.10">
    <property type="entry name" value="Alkaline Phosphatase, subunit A"/>
    <property type="match status" value="1"/>
</dbReference>
<dbReference type="Proteomes" id="UP000675994">
    <property type="component" value="Chromosome"/>
</dbReference>
<keyword evidence="2 4" id="KW-0378">Hydrolase</keyword>
<gene>
    <name evidence="4" type="ORF">IPU22_09710</name>
</gene>
<evidence type="ECO:0000313" key="4">
    <source>
        <dbReference type="EMBL" id="QUM68840.1"/>
    </source>
</evidence>
<keyword evidence="1" id="KW-0479">Metal-binding</keyword>
<evidence type="ECO:0000313" key="5">
    <source>
        <dbReference type="Proteomes" id="UP000675994"/>
    </source>
</evidence>
<evidence type="ECO:0000256" key="2">
    <source>
        <dbReference type="ARBA" id="ARBA00022801"/>
    </source>
</evidence>
<dbReference type="InterPro" id="IPR000917">
    <property type="entry name" value="Sulfatase_N"/>
</dbReference>
<dbReference type="Pfam" id="PF00884">
    <property type="entry name" value="Sulfatase"/>
    <property type="match status" value="1"/>
</dbReference>
<protein>
    <submittedName>
        <fullName evidence="4">Arylsulfatase</fullName>
        <ecNumber evidence="4">3.1.6.1</ecNumber>
    </submittedName>
</protein>
<feature type="domain" description="Sulfatase N-terminal" evidence="3">
    <location>
        <begin position="7"/>
        <end position="366"/>
    </location>
</feature>
<dbReference type="GO" id="GO:0005737">
    <property type="term" value="C:cytoplasm"/>
    <property type="evidence" value="ECO:0007669"/>
    <property type="project" value="TreeGrafter"/>
</dbReference>
<dbReference type="PANTHER" id="PTHR45953:SF1">
    <property type="entry name" value="IDURONATE 2-SULFATASE"/>
    <property type="match status" value="1"/>
</dbReference>
<evidence type="ECO:0000259" key="3">
    <source>
        <dbReference type="Pfam" id="PF00884"/>
    </source>
</evidence>
<dbReference type="PANTHER" id="PTHR45953">
    <property type="entry name" value="IDURONATE 2-SULFATASE"/>
    <property type="match status" value="1"/>
</dbReference>